<reference evidence="2" key="1">
    <citation type="submission" date="2019-07" db="EMBL/GenBank/DDBJ databases">
        <authorList>
            <person name="Dittberner H."/>
        </authorList>
    </citation>
    <scope>NUCLEOTIDE SEQUENCE [LARGE SCALE GENOMIC DNA]</scope>
</reference>
<dbReference type="Proteomes" id="UP000489600">
    <property type="component" value="Unassembled WGS sequence"/>
</dbReference>
<name>A0A565BIR3_9BRAS</name>
<evidence type="ECO:0000313" key="3">
    <source>
        <dbReference type="Proteomes" id="UP000489600"/>
    </source>
</evidence>
<proteinExistence type="predicted"/>
<evidence type="ECO:0000256" key="1">
    <source>
        <dbReference type="SAM" id="MobiDB-lite"/>
    </source>
</evidence>
<sequence length="87" mass="9735">MAKYSSGEVRVDLPPKRQAENEQKSDDQVVLPSPPKRPADNGGPEPHRPASKRKIFMIMGGFKTASNSVRSLRKHEKAISQQIELRV</sequence>
<feature type="compositionally biased region" description="Basic and acidic residues" evidence="1">
    <location>
        <begin position="9"/>
        <end position="27"/>
    </location>
</feature>
<protein>
    <submittedName>
        <fullName evidence="2">Uncharacterized protein</fullName>
    </submittedName>
</protein>
<comment type="caution">
    <text evidence="2">The sequence shown here is derived from an EMBL/GenBank/DDBJ whole genome shotgun (WGS) entry which is preliminary data.</text>
</comment>
<dbReference type="EMBL" id="CABITT030000004">
    <property type="protein sequence ID" value="VVB01536.1"/>
    <property type="molecule type" value="Genomic_DNA"/>
</dbReference>
<accession>A0A565BIR3</accession>
<organism evidence="2 3">
    <name type="scientific">Arabis nemorensis</name>
    <dbReference type="NCBI Taxonomy" id="586526"/>
    <lineage>
        <taxon>Eukaryota</taxon>
        <taxon>Viridiplantae</taxon>
        <taxon>Streptophyta</taxon>
        <taxon>Embryophyta</taxon>
        <taxon>Tracheophyta</taxon>
        <taxon>Spermatophyta</taxon>
        <taxon>Magnoliopsida</taxon>
        <taxon>eudicotyledons</taxon>
        <taxon>Gunneridae</taxon>
        <taxon>Pentapetalae</taxon>
        <taxon>rosids</taxon>
        <taxon>malvids</taxon>
        <taxon>Brassicales</taxon>
        <taxon>Brassicaceae</taxon>
        <taxon>Arabideae</taxon>
        <taxon>Arabis</taxon>
    </lineage>
</organism>
<evidence type="ECO:0000313" key="2">
    <source>
        <dbReference type="EMBL" id="VVB01536.1"/>
    </source>
</evidence>
<feature type="region of interest" description="Disordered" evidence="1">
    <location>
        <begin position="1"/>
        <end position="53"/>
    </location>
</feature>
<gene>
    <name evidence="2" type="ORF">ANE_LOCUS11980</name>
</gene>
<dbReference type="AlphaFoldDB" id="A0A565BIR3"/>
<keyword evidence="3" id="KW-1185">Reference proteome</keyword>